<comment type="cofactor">
    <cofactor evidence="2">
        <name>Mg(2+)</name>
        <dbReference type="ChEBI" id="CHEBI:18420"/>
    </cofactor>
</comment>
<evidence type="ECO:0000259" key="12">
    <source>
        <dbReference type="SMART" id="SM01274"/>
    </source>
</evidence>
<dbReference type="InterPro" id="IPR012302">
    <property type="entry name" value="Malic_NAD-bd"/>
</dbReference>
<evidence type="ECO:0000256" key="9">
    <source>
        <dbReference type="PIRSR" id="PIRSR036684-2"/>
    </source>
</evidence>
<dbReference type="Pfam" id="PF01515">
    <property type="entry name" value="PTA_PTB"/>
    <property type="match status" value="1"/>
</dbReference>
<dbReference type="GO" id="GO:0004470">
    <property type="term" value="F:malic enzyme activity"/>
    <property type="evidence" value="ECO:0007669"/>
    <property type="project" value="InterPro"/>
</dbReference>
<evidence type="ECO:0000259" key="11">
    <source>
        <dbReference type="SMART" id="SM00919"/>
    </source>
</evidence>
<comment type="caution">
    <text evidence="13">The sequence shown here is derived from an EMBL/GenBank/DDBJ whole genome shotgun (WGS) entry which is preliminary data.</text>
</comment>
<dbReference type="GO" id="GO:0051287">
    <property type="term" value="F:NAD binding"/>
    <property type="evidence" value="ECO:0007669"/>
    <property type="project" value="InterPro"/>
</dbReference>
<dbReference type="PANTHER" id="PTHR43237">
    <property type="entry name" value="NADP-DEPENDENT MALIC ENZYME"/>
    <property type="match status" value="1"/>
</dbReference>
<dbReference type="Pfam" id="PF00390">
    <property type="entry name" value="malic"/>
    <property type="match status" value="1"/>
</dbReference>
<dbReference type="InterPro" id="IPR012188">
    <property type="entry name" value="ME_PTA"/>
</dbReference>
<dbReference type="InterPro" id="IPR042112">
    <property type="entry name" value="P_AcTrfase_dom2"/>
</dbReference>
<evidence type="ECO:0000256" key="5">
    <source>
        <dbReference type="ARBA" id="ARBA00022723"/>
    </source>
</evidence>
<dbReference type="EMBL" id="SCFB01000005">
    <property type="protein sequence ID" value="RZI46184.1"/>
    <property type="molecule type" value="Genomic_DNA"/>
</dbReference>
<feature type="active site" description="Proton acceptor" evidence="8">
    <location>
        <position position="94"/>
    </location>
</feature>
<comment type="similarity">
    <text evidence="3">In the N-terminal section; belongs to the malic enzymes family.</text>
</comment>
<dbReference type="Gene3D" id="3.40.50.10750">
    <property type="entry name" value="Isocitrate/Isopropylmalate dehydrogenase-like"/>
    <property type="match status" value="1"/>
</dbReference>
<evidence type="ECO:0000256" key="6">
    <source>
        <dbReference type="ARBA" id="ARBA00023002"/>
    </source>
</evidence>
<evidence type="ECO:0000256" key="4">
    <source>
        <dbReference type="ARBA" id="ARBA00008756"/>
    </source>
</evidence>
<dbReference type="SMART" id="SM01274">
    <property type="entry name" value="malic"/>
    <property type="match status" value="1"/>
</dbReference>
<dbReference type="Pfam" id="PF03949">
    <property type="entry name" value="Malic_M"/>
    <property type="match status" value="1"/>
</dbReference>
<dbReference type="InterPro" id="IPR046346">
    <property type="entry name" value="Aminoacid_DH-like_N_sf"/>
</dbReference>
<evidence type="ECO:0000256" key="3">
    <source>
        <dbReference type="ARBA" id="ARBA00007686"/>
    </source>
</evidence>
<dbReference type="GO" id="GO:0046872">
    <property type="term" value="F:metal ion binding"/>
    <property type="evidence" value="ECO:0007669"/>
    <property type="project" value="UniProtKB-KW"/>
</dbReference>
<dbReference type="InterPro" id="IPR012301">
    <property type="entry name" value="Malic_N_dom"/>
</dbReference>
<dbReference type="PIRSF" id="PIRSF036684">
    <property type="entry name" value="ME_PTA"/>
    <property type="match status" value="1"/>
</dbReference>
<evidence type="ECO:0000256" key="7">
    <source>
        <dbReference type="ARBA" id="ARBA00023268"/>
    </source>
</evidence>
<feature type="binding site" evidence="10">
    <location>
        <begin position="76"/>
        <end position="83"/>
    </location>
    <ligand>
        <name>NADP(+)</name>
        <dbReference type="ChEBI" id="CHEBI:58349"/>
    </ligand>
</feature>
<dbReference type="InterPro" id="IPR051674">
    <property type="entry name" value="Malate_Decarboxylase"/>
</dbReference>
<protein>
    <submittedName>
        <fullName evidence="13">NADP-dependent malic enzyme</fullName>
    </submittedName>
</protein>
<keyword evidence="14" id="KW-1185">Reference proteome</keyword>
<organism evidence="13 14">
    <name type="scientific">Candidatus Finniella inopinata</name>
    <dbReference type="NCBI Taxonomy" id="1696036"/>
    <lineage>
        <taxon>Bacteria</taxon>
        <taxon>Pseudomonadati</taxon>
        <taxon>Pseudomonadota</taxon>
        <taxon>Alphaproteobacteria</taxon>
        <taxon>Holosporales</taxon>
        <taxon>Candidatus Paracaedibacteraceae</taxon>
        <taxon>Candidatus Finniella</taxon>
    </lineage>
</organism>
<dbReference type="InterPro" id="IPR002505">
    <property type="entry name" value="PTA_PTB"/>
</dbReference>
<evidence type="ECO:0000256" key="10">
    <source>
        <dbReference type="PIRSR" id="PIRSR036684-3"/>
    </source>
</evidence>
<keyword evidence="5 9" id="KW-0479">Metal-binding</keyword>
<dbReference type="Gene3D" id="3.40.50.10380">
    <property type="entry name" value="Malic enzyme, N-terminal domain"/>
    <property type="match status" value="1"/>
</dbReference>
<dbReference type="RefSeq" id="WP_130153936.1">
    <property type="nucleotide sequence ID" value="NZ_SCFB01000005.1"/>
</dbReference>
<keyword evidence="10" id="KW-0521">NADP</keyword>
<comment type="similarity">
    <text evidence="4">In the C-terminal section; belongs to the phosphate acetyltransferase and butyryltransferase family.</text>
</comment>
<keyword evidence="6" id="KW-0560">Oxidoreductase</keyword>
<dbReference type="Gene3D" id="3.40.50.10950">
    <property type="match status" value="1"/>
</dbReference>
<dbReference type="GO" id="GO:0006108">
    <property type="term" value="P:malate metabolic process"/>
    <property type="evidence" value="ECO:0007669"/>
    <property type="project" value="InterPro"/>
</dbReference>
<dbReference type="AlphaFoldDB" id="A0A4Q7DJH3"/>
<evidence type="ECO:0000313" key="13">
    <source>
        <dbReference type="EMBL" id="RZI46184.1"/>
    </source>
</evidence>
<dbReference type="InterPro" id="IPR045213">
    <property type="entry name" value="Malic_NAD-bd_bact_type"/>
</dbReference>
<dbReference type="Proteomes" id="UP000293550">
    <property type="component" value="Unassembled WGS sequence"/>
</dbReference>
<sequence>MPRDIYQQSLAYHRRRPYGKLAIVPIKPLADRHDLALAYSPGVAEPCRAIFKDPSQAAELTARSNLIAVITNGTAVLGLGNIGPLASKPVMEGKAILFKKFADIDAFDIEINEADPDKLVDIIAALEPTFGGINLEDIKAPECFYIEKKLKERLKIPVFHDDQHGTAITVGAAILNGLELLDKKIDQVRLVTSGAGAAALACLDLLLDLGLKRENVTITDSKGVVFEGREGIEDDSKGLYAQDTHHRHLSDAIEGADIFLGLSVANVLTPEMVATMAPRPLILALANPDPEILPPLVAQVRNDAIVATGRSDYPNQVNNAVCFPYIFRGALDVGATTINQEMKIACVKAIAKLAQAESSDIVSNAYNGEIHSFGPDFIVPKPFDPRLFVELAFVVAQAAMDTGVATRPIKDMVAYREHLQAFIYGSSQVMQPVFATAKQQGHRTTRIVFAEGEEERVLQAVQTLCDEKIGLPILVGRPDIIQRRINALSLRLKAGEDYQVVDPNNDPRYHHYWTTYHRLTERRGVSADVAKTLVRTNTTIIAALMVHLGDADTLICGIIGRYIDHFRQLQQILDVQPQFSHCAALCALVMDHQPLFICDPYINIDPTAEQLVEMTLLSAQQIRRFGITPKVALISHSNFGSSRSTSARKMQTVLQMLRQVAPELEVEGEMHADAALCPDIRQKIFPNSQLQGPANLLVMPNIEAANISFKMARALGNELIIGPILMGIRGSAQILTPTINVRGIVDMTALALVDALECSKT</sequence>
<dbReference type="InterPro" id="IPR037062">
    <property type="entry name" value="Malic_N_dom_sf"/>
</dbReference>
<dbReference type="SMART" id="SM00919">
    <property type="entry name" value="Malic_M"/>
    <property type="match status" value="1"/>
</dbReference>
<keyword evidence="7" id="KW-0511">Multifunctional enzyme</keyword>
<dbReference type="SUPFAM" id="SSF51735">
    <property type="entry name" value="NAD(P)-binding Rossmann-fold domains"/>
    <property type="match status" value="1"/>
</dbReference>
<feature type="binding site" evidence="9">
    <location>
        <position position="136"/>
    </location>
    <ligand>
        <name>a divalent metal cation</name>
        <dbReference type="ChEBI" id="CHEBI:60240"/>
    </ligand>
</feature>
<proteinExistence type="inferred from homology"/>
<evidence type="ECO:0000256" key="1">
    <source>
        <dbReference type="ARBA" id="ARBA00001936"/>
    </source>
</evidence>
<dbReference type="SUPFAM" id="SSF53223">
    <property type="entry name" value="Aminoacid dehydrogenase-like, N-terminal domain"/>
    <property type="match status" value="1"/>
</dbReference>
<dbReference type="PANTHER" id="PTHR43237:SF4">
    <property type="entry name" value="NADP-DEPENDENT MALIC ENZYME"/>
    <property type="match status" value="1"/>
</dbReference>
<dbReference type="InterPro" id="IPR036291">
    <property type="entry name" value="NAD(P)-bd_dom_sf"/>
</dbReference>
<feature type="binding site" evidence="10">
    <location>
        <position position="162"/>
    </location>
    <ligand>
        <name>a divalent metal cation</name>
        <dbReference type="ChEBI" id="CHEBI:60240"/>
    </ligand>
</feature>
<feature type="domain" description="Malic enzyme NAD-binding" evidence="11">
    <location>
        <begin position="163"/>
        <end position="400"/>
    </location>
</feature>
<dbReference type="InterPro" id="IPR042113">
    <property type="entry name" value="P_AcTrfase_dom1"/>
</dbReference>
<comment type="cofactor">
    <cofactor evidence="1">
        <name>Mn(2+)</name>
        <dbReference type="ChEBI" id="CHEBI:29035"/>
    </cofactor>
</comment>
<evidence type="ECO:0000256" key="8">
    <source>
        <dbReference type="PIRSR" id="PIRSR036684-1"/>
    </source>
</evidence>
<evidence type="ECO:0000256" key="2">
    <source>
        <dbReference type="ARBA" id="ARBA00001946"/>
    </source>
</evidence>
<reference evidence="13 14" key="1">
    <citation type="submission" date="2018-10" db="EMBL/GenBank/DDBJ databases">
        <title>An updated phylogeny of the Alphaproteobacteria reveals that the parasitic Rickettsiales and Holosporales have independent origins.</title>
        <authorList>
            <person name="Munoz-Gomez S.A."/>
            <person name="Hess S."/>
            <person name="Burger G."/>
            <person name="Lang B.F."/>
            <person name="Susko E."/>
            <person name="Slamovits C.H."/>
            <person name="Roger A.J."/>
        </authorList>
    </citation>
    <scope>NUCLEOTIDE SEQUENCE [LARGE SCALE GENOMIC DNA]</scope>
    <source>
        <strain evidence="13">HOLO01</strain>
    </source>
</reference>
<evidence type="ECO:0000313" key="14">
    <source>
        <dbReference type="Proteomes" id="UP000293550"/>
    </source>
</evidence>
<feature type="domain" description="Malic enzyme N-terminal" evidence="12">
    <location>
        <begin position="18"/>
        <end position="151"/>
    </location>
</feature>
<gene>
    <name evidence="13" type="ORF">EQU50_04410</name>
</gene>
<dbReference type="GO" id="GO:0016616">
    <property type="term" value="F:oxidoreductase activity, acting on the CH-OH group of donors, NAD or NADP as acceptor"/>
    <property type="evidence" value="ECO:0007669"/>
    <property type="project" value="InterPro"/>
</dbReference>
<dbReference type="CDD" id="cd05311">
    <property type="entry name" value="NAD_bind_2_malic_enz"/>
    <property type="match status" value="1"/>
</dbReference>
<dbReference type="Gene3D" id="3.40.50.720">
    <property type="entry name" value="NAD(P)-binding Rossmann-like Domain"/>
    <property type="match status" value="1"/>
</dbReference>
<dbReference type="GO" id="GO:0016746">
    <property type="term" value="F:acyltransferase activity"/>
    <property type="evidence" value="ECO:0007669"/>
    <property type="project" value="InterPro"/>
</dbReference>
<dbReference type="SUPFAM" id="SSF53659">
    <property type="entry name" value="Isocitrate/Isopropylmalate dehydrogenase-like"/>
    <property type="match status" value="1"/>
</dbReference>
<name>A0A4Q7DJH3_9PROT</name>
<dbReference type="FunFam" id="3.40.50.10380:FF:000003">
    <property type="entry name" value="NADP-dependent malic enzyme"/>
    <property type="match status" value="1"/>
</dbReference>
<feature type="binding site" evidence="9">
    <location>
        <position position="137"/>
    </location>
    <ligand>
        <name>a divalent metal cation</name>
        <dbReference type="ChEBI" id="CHEBI:60240"/>
    </ligand>
</feature>
<dbReference type="FunFam" id="3.40.50.720:FF:000095">
    <property type="entry name" value="NADP-dependent malic enzyme"/>
    <property type="match status" value="1"/>
</dbReference>
<accession>A0A4Q7DJH3</accession>
<dbReference type="OrthoDB" id="9805787at2"/>
<feature type="binding site" evidence="10">
    <location>
        <position position="287"/>
    </location>
    <ligand>
        <name>a divalent metal cation</name>
        <dbReference type="ChEBI" id="CHEBI:60240"/>
    </ligand>
</feature>